<dbReference type="InterPro" id="IPR011989">
    <property type="entry name" value="ARM-like"/>
</dbReference>
<dbReference type="InterPro" id="IPR016024">
    <property type="entry name" value="ARM-type_fold"/>
</dbReference>
<keyword evidence="8" id="KW-1185">Reference proteome</keyword>
<evidence type="ECO:0000256" key="5">
    <source>
        <dbReference type="SAM" id="MobiDB-lite"/>
    </source>
</evidence>
<evidence type="ECO:0000313" key="7">
    <source>
        <dbReference type="EMBL" id="ORY09060.1"/>
    </source>
</evidence>
<dbReference type="Gene3D" id="1.25.10.10">
    <property type="entry name" value="Leucine-rich Repeat Variant"/>
    <property type="match status" value="1"/>
</dbReference>
<dbReference type="GO" id="GO:0005730">
    <property type="term" value="C:nucleolus"/>
    <property type="evidence" value="ECO:0007669"/>
    <property type="project" value="TreeGrafter"/>
</dbReference>
<feature type="region of interest" description="Disordered" evidence="5">
    <location>
        <begin position="1"/>
        <end position="158"/>
    </location>
</feature>
<evidence type="ECO:0000313" key="8">
    <source>
        <dbReference type="Proteomes" id="UP000193144"/>
    </source>
</evidence>
<comment type="function">
    <text evidence="3">RNA-binding nucleolar protein required for pre-rRNA processing. Involved in production of 18S rRNA and assembly of small ribosomal subunit.</text>
</comment>
<feature type="compositionally biased region" description="Polar residues" evidence="5">
    <location>
        <begin position="123"/>
        <end position="138"/>
    </location>
</feature>
<dbReference type="PROSITE" id="PS50302">
    <property type="entry name" value="PUM"/>
    <property type="match status" value="1"/>
</dbReference>
<organism evidence="7 8">
    <name type="scientific">Clohesyomyces aquaticus</name>
    <dbReference type="NCBI Taxonomy" id="1231657"/>
    <lineage>
        <taxon>Eukaryota</taxon>
        <taxon>Fungi</taxon>
        <taxon>Dikarya</taxon>
        <taxon>Ascomycota</taxon>
        <taxon>Pezizomycotina</taxon>
        <taxon>Dothideomycetes</taxon>
        <taxon>Pleosporomycetidae</taxon>
        <taxon>Pleosporales</taxon>
        <taxon>Lindgomycetaceae</taxon>
        <taxon>Clohesyomyces</taxon>
    </lineage>
</organism>
<dbReference type="EMBL" id="MCFA01000091">
    <property type="protein sequence ID" value="ORY09060.1"/>
    <property type="molecule type" value="Genomic_DNA"/>
</dbReference>
<dbReference type="Proteomes" id="UP000193144">
    <property type="component" value="Unassembled WGS sequence"/>
</dbReference>
<dbReference type="AlphaFoldDB" id="A0A1Y1ZFM3"/>
<gene>
    <name evidence="7" type="ORF">BCR34DRAFT_568925</name>
</gene>
<dbReference type="PANTHER" id="PTHR13389:SF0">
    <property type="entry name" value="PUMILIO HOMOLOG 3"/>
    <property type="match status" value="1"/>
</dbReference>
<feature type="region of interest" description="Disordered" evidence="5">
    <location>
        <begin position="601"/>
        <end position="621"/>
    </location>
</feature>
<comment type="caution">
    <text evidence="7">The sequence shown here is derived from an EMBL/GenBank/DDBJ whole genome shotgun (WGS) entry which is preliminary data.</text>
</comment>
<evidence type="ECO:0000256" key="2">
    <source>
        <dbReference type="ARBA" id="ARBA00022884"/>
    </source>
</evidence>
<dbReference type="STRING" id="1231657.A0A1Y1ZFM3"/>
<protein>
    <submittedName>
        <fullName evidence="7">Armadillo-type protein</fullName>
    </submittedName>
</protein>
<dbReference type="PROSITE" id="PS50303">
    <property type="entry name" value="PUM_HD"/>
    <property type="match status" value="1"/>
</dbReference>
<proteinExistence type="predicted"/>
<feature type="compositionally biased region" description="Basic and acidic residues" evidence="5">
    <location>
        <begin position="139"/>
        <end position="156"/>
    </location>
</feature>
<sequence length="741" mass="81767">MAGIKRKSAAAPANSGSKDKSKKVKLEKSTHKTSLKRELAVRDGKPLKKAKVKNDTEEIVEPDNSEDDVGFHGFSANEDATMSDSEVEDQAESPASSHSKEAKPKGKSYNAQPMKKKQARSDGAQNGKPSTLGSLDATSSREAHAKQKALVKERKAAKPNADIIERSKKLWEKLRLKSHVDKDERKKLVTELFEIVTGRVKDLVFKHDSVRVIQCAIKYSNMEQRRMIARELKGEFRTLAEGKYSKFLIAKLLEKGDPEIRDLIISEFYGYVRRLIHHPEAAWILDDTYRAVATLEQKSHLLREWYGPEFSIKGIKPEGSGTPDLPTILEESPEKRKPIMDYLQNQIKQLIQKKLNGFTMLHDAMLQYFLACKSDSAEAKEFLEHLKPDATLKEGEEADNTDLLKNLAFTKPGSRLVSLALAHGTAKDRKLYLRPYKDTIELMAHDTNAHHVLLAALAVVDDTKLTSKLIYGELLPANDKLPEKALNLASDVRARTILLYPFATESKWLLEAHTAERLSELYAIRSNTSKKDPNTRLNELAKTVEPQLLSAIAERASDFASFSFGLQFMGEVLVGAPEVEPGMRRKALTAVAGLAQQILDNVPESSGQEKPDGAAKGDVTAHGKNMLKTLVQGGKFDPKTKKVVPVEPSLGFADMFWDQIKGDVMQWATGPGSFVIVGLVEAEGFERKKDILKALKAGRGKLEAAAGDPVNSAEKKSGKKGAKPPAGNSGNAGARILLSKL</sequence>
<evidence type="ECO:0000256" key="1">
    <source>
        <dbReference type="ARBA" id="ARBA00022737"/>
    </source>
</evidence>
<feature type="domain" description="PUM-HD" evidence="6">
    <location>
        <begin position="127"/>
        <end position="500"/>
    </location>
</feature>
<dbReference type="SUPFAM" id="SSF48371">
    <property type="entry name" value="ARM repeat"/>
    <property type="match status" value="1"/>
</dbReference>
<dbReference type="InterPro" id="IPR040059">
    <property type="entry name" value="PUM3"/>
</dbReference>
<dbReference type="Pfam" id="PF08144">
    <property type="entry name" value="CPL"/>
    <property type="match status" value="1"/>
</dbReference>
<evidence type="ECO:0000256" key="3">
    <source>
        <dbReference type="ARBA" id="ARBA00024893"/>
    </source>
</evidence>
<evidence type="ECO:0000256" key="4">
    <source>
        <dbReference type="PROSITE-ProRule" id="PRU00317"/>
    </source>
</evidence>
<accession>A0A1Y1ZFM3</accession>
<name>A0A1Y1ZFM3_9PLEO</name>
<dbReference type="SMART" id="SM00025">
    <property type="entry name" value="Pumilio"/>
    <property type="match status" value="4"/>
</dbReference>
<evidence type="ECO:0000259" key="6">
    <source>
        <dbReference type="PROSITE" id="PS50303"/>
    </source>
</evidence>
<feature type="compositionally biased region" description="Basic and acidic residues" evidence="5">
    <location>
        <begin position="607"/>
        <end position="621"/>
    </location>
</feature>
<dbReference type="InterPro" id="IPR001313">
    <property type="entry name" value="Pumilio_RNA-bd_rpt"/>
</dbReference>
<dbReference type="GO" id="GO:0006417">
    <property type="term" value="P:regulation of translation"/>
    <property type="evidence" value="ECO:0007669"/>
    <property type="project" value="TreeGrafter"/>
</dbReference>
<dbReference type="GO" id="GO:0003729">
    <property type="term" value="F:mRNA binding"/>
    <property type="evidence" value="ECO:0007669"/>
    <property type="project" value="TreeGrafter"/>
</dbReference>
<feature type="compositionally biased region" description="Acidic residues" evidence="5">
    <location>
        <begin position="57"/>
        <end position="68"/>
    </location>
</feature>
<keyword evidence="2" id="KW-0694">RNA-binding</keyword>
<feature type="compositionally biased region" description="Basic and acidic residues" evidence="5">
    <location>
        <begin position="24"/>
        <end position="56"/>
    </location>
</feature>
<keyword evidence="1" id="KW-0677">Repeat</keyword>
<dbReference type="OrthoDB" id="497380at2759"/>
<feature type="region of interest" description="Disordered" evidence="5">
    <location>
        <begin position="701"/>
        <end position="741"/>
    </location>
</feature>
<dbReference type="InterPro" id="IPR012959">
    <property type="entry name" value="CPL_dom"/>
</dbReference>
<dbReference type="PANTHER" id="PTHR13389">
    <property type="entry name" value="PUMILIO HOMOLOG 3"/>
    <property type="match status" value="1"/>
</dbReference>
<dbReference type="InterPro" id="IPR033133">
    <property type="entry name" value="PUM-HD"/>
</dbReference>
<reference evidence="7 8" key="1">
    <citation type="submission" date="2016-07" db="EMBL/GenBank/DDBJ databases">
        <title>Pervasive Adenine N6-methylation of Active Genes in Fungi.</title>
        <authorList>
            <consortium name="DOE Joint Genome Institute"/>
            <person name="Mondo S.J."/>
            <person name="Dannebaum R.O."/>
            <person name="Kuo R.C."/>
            <person name="Labutti K."/>
            <person name="Haridas S."/>
            <person name="Kuo A."/>
            <person name="Salamov A."/>
            <person name="Ahrendt S.R."/>
            <person name="Lipzen A."/>
            <person name="Sullivan W."/>
            <person name="Andreopoulos W.B."/>
            <person name="Clum A."/>
            <person name="Lindquist E."/>
            <person name="Daum C."/>
            <person name="Ramamoorthy G.K."/>
            <person name="Gryganskyi A."/>
            <person name="Culley D."/>
            <person name="Magnuson J.K."/>
            <person name="James T.Y."/>
            <person name="O'Malley M.A."/>
            <person name="Stajich J.E."/>
            <person name="Spatafora J.W."/>
            <person name="Visel A."/>
            <person name="Grigoriev I.V."/>
        </authorList>
    </citation>
    <scope>NUCLEOTIDE SEQUENCE [LARGE SCALE GENOMIC DNA]</scope>
    <source>
        <strain evidence="7 8">CBS 115471</strain>
    </source>
</reference>
<feature type="repeat" description="Pumilio" evidence="4">
    <location>
        <begin position="231"/>
        <end position="266"/>
    </location>
</feature>